<dbReference type="Pfam" id="PF00482">
    <property type="entry name" value="T2SSF"/>
    <property type="match status" value="2"/>
</dbReference>
<dbReference type="Gene3D" id="1.20.81.30">
    <property type="entry name" value="Type II secretion system (T2SS), domain F"/>
    <property type="match status" value="2"/>
</dbReference>
<keyword evidence="6 8" id="KW-1133">Transmembrane helix</keyword>
<organism evidence="10 11">
    <name type="scientific">Candidatus Andersenbacteria bacterium RIFCSPHIGHO2_12_FULL_45_11</name>
    <dbReference type="NCBI Taxonomy" id="1797281"/>
    <lineage>
        <taxon>Bacteria</taxon>
        <taxon>Candidatus Anderseniibacteriota</taxon>
    </lineage>
</organism>
<dbReference type="Proteomes" id="UP000177528">
    <property type="component" value="Unassembled WGS sequence"/>
</dbReference>
<evidence type="ECO:0000256" key="5">
    <source>
        <dbReference type="ARBA" id="ARBA00022692"/>
    </source>
</evidence>
<feature type="transmembrane region" description="Helical" evidence="8">
    <location>
        <begin position="223"/>
        <end position="242"/>
    </location>
</feature>
<reference evidence="10 11" key="1">
    <citation type="journal article" date="2016" name="Nat. Commun.">
        <title>Thousands of microbial genomes shed light on interconnected biogeochemical processes in an aquifer system.</title>
        <authorList>
            <person name="Anantharaman K."/>
            <person name="Brown C.T."/>
            <person name="Hug L.A."/>
            <person name="Sharon I."/>
            <person name="Castelle C.J."/>
            <person name="Probst A.J."/>
            <person name="Thomas B.C."/>
            <person name="Singh A."/>
            <person name="Wilkins M.J."/>
            <person name="Karaoz U."/>
            <person name="Brodie E.L."/>
            <person name="Williams K.H."/>
            <person name="Hubbard S.S."/>
            <person name="Banfield J.F."/>
        </authorList>
    </citation>
    <scope>NUCLEOTIDE SEQUENCE [LARGE SCALE GENOMIC DNA]</scope>
</reference>
<evidence type="ECO:0000313" key="10">
    <source>
        <dbReference type="EMBL" id="OGY33093.1"/>
    </source>
</evidence>
<keyword evidence="7 8" id="KW-0472">Membrane</keyword>
<evidence type="ECO:0000259" key="9">
    <source>
        <dbReference type="Pfam" id="PF00482"/>
    </source>
</evidence>
<gene>
    <name evidence="10" type="ORF">A3D99_01390</name>
</gene>
<evidence type="ECO:0000256" key="1">
    <source>
        <dbReference type="ARBA" id="ARBA00004429"/>
    </source>
</evidence>
<evidence type="ECO:0000256" key="7">
    <source>
        <dbReference type="ARBA" id="ARBA00023136"/>
    </source>
</evidence>
<name>A0A1G1WZG1_9BACT</name>
<sequence>MPTYTFTGRNEQTGALVTGTREVASHAVLGQDLLGEGVLLTSFEAKKERNHASVMSFFVSRVPVLERVLFARYFALMLRAGLDLKSSLATLQKQTKNGALSHAITQVYQGVERGQSLADSMRPYPYAFPDMFVGFIGVGETTGKLQETLEVLAAQLQKEFELKRAVRGGMLYPIVILAALFAVGVAMMVFVVPKLVEIFEGFDVELPLMTRVLIGTSKFLSEYWYVVLVLVLICASVAWWLMRIPKVKKAVMGALLLFPIVGPIIKDVNVARFARNLSSLLSSGVAFAEALSILGNNTPHPIYAQVFHEAEGYVKQGKSLSEFFGKQEKLFPPLVVNIMGVGEQTGELSAVLQEVASFYEGEVDQTMKNLTSIMEPVLMIAIGLAVGALAISVISPIYGLVNVI</sequence>
<keyword evidence="4" id="KW-0997">Cell inner membrane</keyword>
<keyword evidence="3" id="KW-1003">Cell membrane</keyword>
<dbReference type="GO" id="GO:0005886">
    <property type="term" value="C:plasma membrane"/>
    <property type="evidence" value="ECO:0007669"/>
    <property type="project" value="UniProtKB-SubCell"/>
</dbReference>
<feature type="transmembrane region" description="Helical" evidence="8">
    <location>
        <begin position="377"/>
        <end position="401"/>
    </location>
</feature>
<comment type="similarity">
    <text evidence="2">Belongs to the GSP F family.</text>
</comment>
<feature type="domain" description="Type II secretion system protein GspF" evidence="9">
    <location>
        <begin position="70"/>
        <end position="193"/>
    </location>
</feature>
<evidence type="ECO:0000313" key="11">
    <source>
        <dbReference type="Proteomes" id="UP000177528"/>
    </source>
</evidence>
<proteinExistence type="inferred from homology"/>
<evidence type="ECO:0000256" key="2">
    <source>
        <dbReference type="ARBA" id="ARBA00005745"/>
    </source>
</evidence>
<dbReference type="InterPro" id="IPR018076">
    <property type="entry name" value="T2SS_GspF_dom"/>
</dbReference>
<comment type="caution">
    <text evidence="10">The sequence shown here is derived from an EMBL/GenBank/DDBJ whole genome shotgun (WGS) entry which is preliminary data.</text>
</comment>
<feature type="transmembrane region" description="Helical" evidence="8">
    <location>
        <begin position="170"/>
        <end position="192"/>
    </location>
</feature>
<dbReference type="PANTHER" id="PTHR30012">
    <property type="entry name" value="GENERAL SECRETION PATHWAY PROTEIN"/>
    <property type="match status" value="1"/>
</dbReference>
<dbReference type="InterPro" id="IPR003004">
    <property type="entry name" value="GspF/PilC"/>
</dbReference>
<feature type="domain" description="Type II secretion system protein GspF" evidence="9">
    <location>
        <begin position="273"/>
        <end position="396"/>
    </location>
</feature>
<evidence type="ECO:0000256" key="8">
    <source>
        <dbReference type="SAM" id="Phobius"/>
    </source>
</evidence>
<dbReference type="PANTHER" id="PTHR30012:SF0">
    <property type="entry name" value="TYPE II SECRETION SYSTEM PROTEIN F-RELATED"/>
    <property type="match status" value="1"/>
</dbReference>
<dbReference type="AlphaFoldDB" id="A0A1G1WZG1"/>
<keyword evidence="5 8" id="KW-0812">Transmembrane</keyword>
<dbReference type="PRINTS" id="PR00812">
    <property type="entry name" value="BCTERIALGSPF"/>
</dbReference>
<protein>
    <recommendedName>
        <fullName evidence="9">Type II secretion system protein GspF domain-containing protein</fullName>
    </recommendedName>
</protein>
<comment type="subcellular location">
    <subcellularLocation>
        <location evidence="1">Cell inner membrane</location>
        <topology evidence="1">Multi-pass membrane protein</topology>
    </subcellularLocation>
</comment>
<evidence type="ECO:0000256" key="4">
    <source>
        <dbReference type="ARBA" id="ARBA00022519"/>
    </source>
</evidence>
<evidence type="ECO:0000256" key="3">
    <source>
        <dbReference type="ARBA" id="ARBA00022475"/>
    </source>
</evidence>
<evidence type="ECO:0000256" key="6">
    <source>
        <dbReference type="ARBA" id="ARBA00022989"/>
    </source>
</evidence>
<dbReference type="EMBL" id="MHHR01000033">
    <property type="protein sequence ID" value="OGY33093.1"/>
    <property type="molecule type" value="Genomic_DNA"/>
</dbReference>
<dbReference type="InterPro" id="IPR042094">
    <property type="entry name" value="T2SS_GspF_sf"/>
</dbReference>
<dbReference type="FunFam" id="1.20.81.30:FF:000001">
    <property type="entry name" value="Type II secretion system protein F"/>
    <property type="match status" value="2"/>
</dbReference>
<accession>A0A1G1WZG1</accession>